<dbReference type="InterPro" id="IPR017753">
    <property type="entry name" value="G3P_DH_GlpC_su"/>
</dbReference>
<dbReference type="PANTHER" id="PTHR32479">
    <property type="entry name" value="GLYCOLATE OXIDASE IRON-SULFUR SUBUNIT"/>
    <property type="match status" value="1"/>
</dbReference>
<keyword evidence="5" id="KW-0411">Iron-sulfur</keyword>
<dbReference type="GO" id="GO:0004368">
    <property type="term" value="F:glycerol-3-phosphate dehydrogenase (quinone) activity"/>
    <property type="evidence" value="ECO:0007669"/>
    <property type="project" value="UniProtKB-EC"/>
</dbReference>
<evidence type="ECO:0000256" key="2">
    <source>
        <dbReference type="ARBA" id="ARBA00022723"/>
    </source>
</evidence>
<dbReference type="SUPFAM" id="SSF46548">
    <property type="entry name" value="alpha-helical ferredoxin"/>
    <property type="match status" value="1"/>
</dbReference>
<dbReference type="GO" id="GO:0051539">
    <property type="term" value="F:4 iron, 4 sulfur cluster binding"/>
    <property type="evidence" value="ECO:0007669"/>
    <property type="project" value="UniProtKB-KW"/>
</dbReference>
<sequence>MQQVHVDPDACIACTTCTVFCPVAAATGEFAGPKMTGPAYERFRLSGLSEDTSLSYCANCKNCDISCPQGVPIAAINMVARARQCEKEHPHFLRDWIVSHSETLGHLIGPVPASLKNASLRNPLIRDVLDRIGIAREATMPSYAKRRFRSQLARLKQPATGKKVAFFPGCYIDLYEPEAGLDMVWALNRAGYEVVSPSAFCCCGVPMIASGFMKDAERNARKNVAVMRSLAEEGLPVLTGCPSCELMFREEMPLFFPDLAAEGLPRITDAQEFLLNCAQEGTLRLEEAVSRRPILYHAPCHLRALGIGLPGLELLQALGLEVQPANAGCCGISGSYGFKKEKHAIAMKVGAELFRVVRESGAKVVATECGTCRLQIQSATGVPCRHPVSLLKQLARD</sequence>
<evidence type="ECO:0000256" key="5">
    <source>
        <dbReference type="ARBA" id="ARBA00023014"/>
    </source>
</evidence>
<keyword evidence="4" id="KW-0408">Iron</keyword>
<reference evidence="7" key="1">
    <citation type="journal article" date="2021" name="PeerJ">
        <title>Extensive microbial diversity within the chicken gut microbiome revealed by metagenomics and culture.</title>
        <authorList>
            <person name="Gilroy R."/>
            <person name="Ravi A."/>
            <person name="Getino M."/>
            <person name="Pursley I."/>
            <person name="Horton D.L."/>
            <person name="Alikhan N.F."/>
            <person name="Baker D."/>
            <person name="Gharbi K."/>
            <person name="Hall N."/>
            <person name="Watson M."/>
            <person name="Adriaenssens E.M."/>
            <person name="Foster-Nyarko E."/>
            <person name="Jarju S."/>
            <person name="Secka A."/>
            <person name="Antonio M."/>
            <person name="Oren A."/>
            <person name="Chaudhuri R.R."/>
            <person name="La Ragione R."/>
            <person name="Hildebrand F."/>
            <person name="Pallen M.J."/>
        </authorList>
    </citation>
    <scope>NUCLEOTIDE SEQUENCE</scope>
    <source>
        <strain evidence="7">ChiHecec2B26-446</strain>
    </source>
</reference>
<evidence type="ECO:0000256" key="4">
    <source>
        <dbReference type="ARBA" id="ARBA00023004"/>
    </source>
</evidence>
<protein>
    <submittedName>
        <fullName evidence="7">Anaerobic glycerol-3-phosphate dehydrogenase subunit C</fullName>
        <ecNumber evidence="7">1.1.5.3</ecNumber>
    </submittedName>
</protein>
<evidence type="ECO:0000313" key="7">
    <source>
        <dbReference type="EMBL" id="HIW00740.1"/>
    </source>
</evidence>
<dbReference type="InterPro" id="IPR009051">
    <property type="entry name" value="Helical_ferredxn"/>
</dbReference>
<dbReference type="PANTHER" id="PTHR32479:SF19">
    <property type="entry name" value="ANAEROBIC GLYCEROL-3-PHOSPHATE DEHYDROGENASE SUBUNIT C"/>
    <property type="match status" value="1"/>
</dbReference>
<dbReference type="InterPro" id="IPR017900">
    <property type="entry name" value="4Fe4S_Fe_S_CS"/>
</dbReference>
<feature type="domain" description="4Fe-4S ferredoxin-type" evidence="6">
    <location>
        <begin position="2"/>
        <end position="31"/>
    </location>
</feature>
<evidence type="ECO:0000256" key="3">
    <source>
        <dbReference type="ARBA" id="ARBA00022737"/>
    </source>
</evidence>
<dbReference type="Pfam" id="PF13183">
    <property type="entry name" value="Fer4_8"/>
    <property type="match status" value="1"/>
</dbReference>
<organism evidence="7 8">
    <name type="scientific">Candidatus Desulfovibrio intestinipullorum</name>
    <dbReference type="NCBI Taxonomy" id="2838536"/>
    <lineage>
        <taxon>Bacteria</taxon>
        <taxon>Pseudomonadati</taxon>
        <taxon>Thermodesulfobacteriota</taxon>
        <taxon>Desulfovibrionia</taxon>
        <taxon>Desulfovibrionales</taxon>
        <taxon>Desulfovibrionaceae</taxon>
        <taxon>Desulfovibrio</taxon>
    </lineage>
</organism>
<evidence type="ECO:0000259" key="6">
    <source>
        <dbReference type="PROSITE" id="PS51379"/>
    </source>
</evidence>
<comment type="caution">
    <text evidence="7">The sequence shown here is derived from an EMBL/GenBank/DDBJ whole genome shotgun (WGS) entry which is preliminary data.</text>
</comment>
<dbReference type="GO" id="GO:0016020">
    <property type="term" value="C:membrane"/>
    <property type="evidence" value="ECO:0007669"/>
    <property type="project" value="InterPro"/>
</dbReference>
<evidence type="ECO:0000256" key="1">
    <source>
        <dbReference type="ARBA" id="ARBA00022485"/>
    </source>
</evidence>
<dbReference type="PROSITE" id="PS00198">
    <property type="entry name" value="4FE4S_FER_1"/>
    <property type="match status" value="2"/>
</dbReference>
<dbReference type="NCBIfam" id="TIGR03379">
    <property type="entry name" value="glycerol3P_GlpC"/>
    <property type="match status" value="1"/>
</dbReference>
<keyword evidence="3" id="KW-0677">Repeat</keyword>
<dbReference type="NCBIfam" id="NF008369">
    <property type="entry name" value="PRK11168.1"/>
    <property type="match status" value="1"/>
</dbReference>
<gene>
    <name evidence="7" type="ORF">H9894_06065</name>
</gene>
<dbReference type="EC" id="1.1.5.3" evidence="7"/>
<evidence type="ECO:0000313" key="8">
    <source>
        <dbReference type="Proteomes" id="UP000886752"/>
    </source>
</evidence>
<name>A0A9D1TPJ0_9BACT</name>
<dbReference type="GO" id="GO:0009331">
    <property type="term" value="C:glycerol-3-phosphate dehydrogenase (FAD) complex"/>
    <property type="evidence" value="ECO:0007669"/>
    <property type="project" value="InterPro"/>
</dbReference>
<dbReference type="GO" id="GO:0046872">
    <property type="term" value="F:metal ion binding"/>
    <property type="evidence" value="ECO:0007669"/>
    <property type="project" value="UniProtKB-KW"/>
</dbReference>
<dbReference type="AlphaFoldDB" id="A0A9D1TPJ0"/>
<dbReference type="PROSITE" id="PS51379">
    <property type="entry name" value="4FE4S_FER_2"/>
    <property type="match status" value="1"/>
</dbReference>
<keyword evidence="2" id="KW-0479">Metal-binding</keyword>
<proteinExistence type="predicted"/>
<dbReference type="GO" id="GO:0009061">
    <property type="term" value="P:anaerobic respiration"/>
    <property type="evidence" value="ECO:0007669"/>
    <property type="project" value="InterPro"/>
</dbReference>
<keyword evidence="1" id="KW-0004">4Fe-4S</keyword>
<dbReference type="Gene3D" id="1.10.1060.10">
    <property type="entry name" value="Alpha-helical ferredoxin"/>
    <property type="match status" value="1"/>
</dbReference>
<reference evidence="7" key="2">
    <citation type="submission" date="2021-04" db="EMBL/GenBank/DDBJ databases">
        <authorList>
            <person name="Gilroy R."/>
        </authorList>
    </citation>
    <scope>NUCLEOTIDE SEQUENCE</scope>
    <source>
        <strain evidence="7">ChiHecec2B26-446</strain>
    </source>
</reference>
<dbReference type="InterPro" id="IPR017896">
    <property type="entry name" value="4Fe4S_Fe-S-bd"/>
</dbReference>
<dbReference type="InterPro" id="IPR004017">
    <property type="entry name" value="Cys_rich_dom"/>
</dbReference>
<accession>A0A9D1TPJ0</accession>
<keyword evidence="7" id="KW-0560">Oxidoreductase</keyword>
<dbReference type="EMBL" id="DXHV01000060">
    <property type="protein sequence ID" value="HIW00740.1"/>
    <property type="molecule type" value="Genomic_DNA"/>
</dbReference>
<dbReference type="Proteomes" id="UP000886752">
    <property type="component" value="Unassembled WGS sequence"/>
</dbReference>
<dbReference type="Pfam" id="PF02754">
    <property type="entry name" value="CCG"/>
    <property type="match status" value="2"/>
</dbReference>